<name>A0A399R4W6_9PROT</name>
<protein>
    <submittedName>
        <fullName evidence="13">TonB-dependent receptor</fullName>
    </submittedName>
</protein>
<dbReference type="PANTHER" id="PTHR47234:SF3">
    <property type="entry name" value="SECRETIN_TONB SHORT N-TERMINAL DOMAIN-CONTAINING PROTEIN"/>
    <property type="match status" value="1"/>
</dbReference>
<dbReference type="RefSeq" id="WP_119377529.1">
    <property type="nucleotide sequence ID" value="NZ_QWFX01000016.1"/>
</dbReference>
<sequence>MKNFKKQLLAAAPLALLLASPALAQEETSGGDELRQSQIVVTGTRSADRTALETAVPVDVFPVEELTDTGRVELNQILTTTVPSFNFNQTAINDGTDIVRPATLRGLAPDQTLVLVNGKRRHSAALVNINGSVGRGSAAVDLNTIPTTAIGSVQVLRDGASAQYGSDAIAGVINVLLREDSSGGGVNVRYGAHVTDPEGLNRSEIDGQTTTVGGWAGFGLGEDGFLTVSAEYSLRKRTNRAGLDPRQQFPDLPEFDEAERTFNRLNHNYGNGRAENINGFFNAGYTLDNGAELYAFGGVQDREGESPGFYRRAIDARNIAEIYPAGFLPVIGGDVLDYSLGGGIRGTANEWDYDFSVVKGSNELDYSVNNSLNASLGPTSQTSFDAGSLKFDQLTFNADIVRTFDTLLPGTTTLAFGAEYRDENFEIEAGEEASWIQGPFPATDYFGNPISPTAAAGSQVFPGFTPESAVDEGRDASSIYGEVEWEPNDRTLLSAALRYEDYSDFGDTTTGKIAGRYDFTDQVAIRGAISTGFRAPSLQQQYFTAISTNFIDGVPFEVGTFPATSPAAIALGGGQLQAEESVSYSLGTVITPTPDWFVTIDAYRIDIDDQIFLTENLGGAEVQQVLADAGVNAQLVRFFQNGIKTGTTGIDIVTKYDFDFGDMGDLGVSAAFNYSKTEVTDVPQNQVIPSLTLFGRDRTLTLEESAPETKLILSADYGYKIADFNVRATRFGDVVDPSNNPDNDFTLEADWIIDASVDFQVSERVSLGLGADNVLDEYPTMTPSNQSFNGIFPYSSRSPYGFSGRYVYARASYSW</sequence>
<keyword evidence="10" id="KW-0732">Signal</keyword>
<evidence type="ECO:0000256" key="8">
    <source>
        <dbReference type="PROSITE-ProRule" id="PRU01360"/>
    </source>
</evidence>
<dbReference type="Pfam" id="PF07715">
    <property type="entry name" value="Plug"/>
    <property type="match status" value="1"/>
</dbReference>
<keyword evidence="5 9" id="KW-0798">TonB box</keyword>
<dbReference type="InterPro" id="IPR037066">
    <property type="entry name" value="Plug_dom_sf"/>
</dbReference>
<dbReference type="Pfam" id="PF00593">
    <property type="entry name" value="TonB_dep_Rec_b-barrel"/>
    <property type="match status" value="1"/>
</dbReference>
<evidence type="ECO:0000256" key="6">
    <source>
        <dbReference type="ARBA" id="ARBA00023136"/>
    </source>
</evidence>
<evidence type="ECO:0000259" key="11">
    <source>
        <dbReference type="Pfam" id="PF00593"/>
    </source>
</evidence>
<keyword evidence="3 8" id="KW-1134">Transmembrane beta strand</keyword>
<dbReference type="InterPro" id="IPR039426">
    <property type="entry name" value="TonB-dep_rcpt-like"/>
</dbReference>
<dbReference type="InterPro" id="IPR012910">
    <property type="entry name" value="Plug_dom"/>
</dbReference>
<keyword evidence="4 8" id="KW-0812">Transmembrane</keyword>
<feature type="domain" description="TonB-dependent receptor-like beta-barrel" evidence="11">
    <location>
        <begin position="273"/>
        <end position="774"/>
    </location>
</feature>
<reference evidence="13 14" key="1">
    <citation type="submission" date="2018-08" db="EMBL/GenBank/DDBJ databases">
        <title>Henriciella mobilis sp. nov., isolated from seawater.</title>
        <authorList>
            <person name="Cheng H."/>
            <person name="Wu Y.-H."/>
            <person name="Xu X.-W."/>
            <person name="Guo L.-L."/>
        </authorList>
    </citation>
    <scope>NUCLEOTIDE SEQUENCE [LARGE SCALE GENOMIC DNA]</scope>
    <source>
        <strain evidence="13 14">JN25</strain>
    </source>
</reference>
<evidence type="ECO:0000256" key="1">
    <source>
        <dbReference type="ARBA" id="ARBA00004571"/>
    </source>
</evidence>
<evidence type="ECO:0000259" key="12">
    <source>
        <dbReference type="Pfam" id="PF07715"/>
    </source>
</evidence>
<dbReference type="Proteomes" id="UP000266385">
    <property type="component" value="Unassembled WGS sequence"/>
</dbReference>
<evidence type="ECO:0000256" key="3">
    <source>
        <dbReference type="ARBA" id="ARBA00022452"/>
    </source>
</evidence>
<dbReference type="EMBL" id="QWFX01000016">
    <property type="protein sequence ID" value="RIJ26636.1"/>
    <property type="molecule type" value="Genomic_DNA"/>
</dbReference>
<evidence type="ECO:0000313" key="14">
    <source>
        <dbReference type="Proteomes" id="UP000266385"/>
    </source>
</evidence>
<evidence type="ECO:0000256" key="9">
    <source>
        <dbReference type="RuleBase" id="RU003357"/>
    </source>
</evidence>
<dbReference type="PANTHER" id="PTHR47234">
    <property type="match status" value="1"/>
</dbReference>
<evidence type="ECO:0000256" key="7">
    <source>
        <dbReference type="ARBA" id="ARBA00023237"/>
    </source>
</evidence>
<evidence type="ECO:0000313" key="13">
    <source>
        <dbReference type="EMBL" id="RIJ26636.1"/>
    </source>
</evidence>
<dbReference type="SUPFAM" id="SSF56935">
    <property type="entry name" value="Porins"/>
    <property type="match status" value="1"/>
</dbReference>
<feature type="signal peptide" evidence="10">
    <location>
        <begin position="1"/>
        <end position="24"/>
    </location>
</feature>
<dbReference type="InterPro" id="IPR036942">
    <property type="entry name" value="Beta-barrel_TonB_sf"/>
</dbReference>
<dbReference type="Gene3D" id="2.170.130.10">
    <property type="entry name" value="TonB-dependent receptor, plug domain"/>
    <property type="match status" value="1"/>
</dbReference>
<keyword evidence="2 8" id="KW-0813">Transport</keyword>
<dbReference type="InterPro" id="IPR000531">
    <property type="entry name" value="Beta-barrel_TonB"/>
</dbReference>
<comment type="caution">
    <text evidence="13">The sequence shown here is derived from an EMBL/GenBank/DDBJ whole genome shotgun (WGS) entry which is preliminary data.</text>
</comment>
<evidence type="ECO:0000256" key="5">
    <source>
        <dbReference type="ARBA" id="ARBA00023077"/>
    </source>
</evidence>
<feature type="domain" description="TonB-dependent receptor plug" evidence="12">
    <location>
        <begin position="52"/>
        <end position="172"/>
    </location>
</feature>
<feature type="chain" id="PRO_5017223876" evidence="10">
    <location>
        <begin position="25"/>
        <end position="815"/>
    </location>
</feature>
<evidence type="ECO:0000256" key="2">
    <source>
        <dbReference type="ARBA" id="ARBA00022448"/>
    </source>
</evidence>
<dbReference type="CDD" id="cd01347">
    <property type="entry name" value="ligand_gated_channel"/>
    <property type="match status" value="1"/>
</dbReference>
<keyword evidence="7 8" id="KW-0998">Cell outer membrane</keyword>
<evidence type="ECO:0000256" key="10">
    <source>
        <dbReference type="SAM" id="SignalP"/>
    </source>
</evidence>
<dbReference type="Gene3D" id="2.40.170.20">
    <property type="entry name" value="TonB-dependent receptor, beta-barrel domain"/>
    <property type="match status" value="1"/>
</dbReference>
<accession>A0A399R4W6</accession>
<comment type="subcellular location">
    <subcellularLocation>
        <location evidence="1 8">Cell outer membrane</location>
        <topology evidence="1 8">Multi-pass membrane protein</topology>
    </subcellularLocation>
</comment>
<keyword evidence="6 8" id="KW-0472">Membrane</keyword>
<proteinExistence type="inferred from homology"/>
<keyword evidence="13" id="KW-0675">Receptor</keyword>
<keyword evidence="14" id="KW-1185">Reference proteome</keyword>
<dbReference type="PROSITE" id="PS52016">
    <property type="entry name" value="TONB_DEPENDENT_REC_3"/>
    <property type="match status" value="1"/>
</dbReference>
<dbReference type="GO" id="GO:0009279">
    <property type="term" value="C:cell outer membrane"/>
    <property type="evidence" value="ECO:0007669"/>
    <property type="project" value="UniProtKB-SubCell"/>
</dbReference>
<evidence type="ECO:0000256" key="4">
    <source>
        <dbReference type="ARBA" id="ARBA00022692"/>
    </source>
</evidence>
<dbReference type="AlphaFoldDB" id="A0A399R4W6"/>
<comment type="similarity">
    <text evidence="8 9">Belongs to the TonB-dependent receptor family.</text>
</comment>
<dbReference type="OrthoDB" id="7394476at2"/>
<organism evidence="13 14">
    <name type="scientific">Henriciella mobilis</name>
    <dbReference type="NCBI Taxonomy" id="2305467"/>
    <lineage>
        <taxon>Bacteria</taxon>
        <taxon>Pseudomonadati</taxon>
        <taxon>Pseudomonadota</taxon>
        <taxon>Alphaproteobacteria</taxon>
        <taxon>Hyphomonadales</taxon>
        <taxon>Hyphomonadaceae</taxon>
        <taxon>Henriciella</taxon>
    </lineage>
</organism>
<gene>
    <name evidence="13" type="ORF">D1223_16915</name>
</gene>